<protein>
    <submittedName>
        <fullName evidence="3">RND efflux system, outer membrane lipoprotein, NodT family</fullName>
    </submittedName>
</protein>
<gene>
    <name evidence="3" type="ordered locus">Plabr_3088</name>
</gene>
<name>F0SI02_RUBBR</name>
<dbReference type="HOGENOM" id="CLU_012817_13_1_0"/>
<keyword evidence="4" id="KW-1185">Reference proteome</keyword>
<dbReference type="PANTHER" id="PTHR30203:SF33">
    <property type="entry name" value="BLR4455 PROTEIN"/>
    <property type="match status" value="1"/>
</dbReference>
<dbReference type="AlphaFoldDB" id="F0SI02"/>
<dbReference type="eggNOG" id="COG1538">
    <property type="taxonomic scope" value="Bacteria"/>
</dbReference>
<dbReference type="STRING" id="756272.Plabr_3088"/>
<accession>F0SI02</accession>
<dbReference type="PANTHER" id="PTHR30203">
    <property type="entry name" value="OUTER MEMBRANE CATION EFFLUX PROTEIN"/>
    <property type="match status" value="1"/>
</dbReference>
<sequence>MFNANGLLNKLGTAVDTDYTSHAKHQAASQVVRIPSPPHFLRGYLLICKRLTSADRAIPSPDLSMRSFRHHTVWHCLWPLLVLPLLLPACAKRQVVVQFDPPPQTFSESGAVQVGDCWWQEFDDPNLNFQVEQSLSGNFTLDAALHRFEAARAAARREASDFFPDVDLFTEFDSVIQTDGLDQTDFVFGAEMNYTVDLWGEIESRVEAARFRADATQEDYDALALALSAEAAGTYFSLMQAKAELSLLKQQTLSNSLALKNQEYRFSVGLIRSPDVLRQRQLVDSTREQEVIAENRITILQHQLAVLQGRPPQTTRFEVDETLPDLPPLPQTGLPSDLVRRRPDVRSAYFALQAADRDLAAAITQQYPRLNLRATVVSATESAEFLFKEWILAMSSQLIGPLIDGGQRRAEVHRNNALVRQRLDEYEQVVLNAFQEVEDALVRERNLKRRIELLESQLVLARESSEQLSKQYSIFDVDYLDLLNATTTEQRLQRENLNARLELVLNRIQLYLALAGPIHPNASPIAKSCPPGVKSK</sequence>
<keyword evidence="2" id="KW-0175">Coiled coil</keyword>
<dbReference type="Proteomes" id="UP000006860">
    <property type="component" value="Chromosome"/>
</dbReference>
<organism evidence="3 4">
    <name type="scientific">Rubinisphaera brasiliensis (strain ATCC 49424 / DSM 5305 / JCM 21570 / IAM 15109 / NBRC 103401 / IFAM 1448)</name>
    <name type="common">Planctomyces brasiliensis</name>
    <dbReference type="NCBI Taxonomy" id="756272"/>
    <lineage>
        <taxon>Bacteria</taxon>
        <taxon>Pseudomonadati</taxon>
        <taxon>Planctomycetota</taxon>
        <taxon>Planctomycetia</taxon>
        <taxon>Planctomycetales</taxon>
        <taxon>Planctomycetaceae</taxon>
        <taxon>Rubinisphaera</taxon>
    </lineage>
</organism>
<dbReference type="Gene3D" id="2.20.200.10">
    <property type="entry name" value="Outer membrane efflux proteins (OEP)"/>
    <property type="match status" value="1"/>
</dbReference>
<dbReference type="EMBL" id="CP002546">
    <property type="protein sequence ID" value="ADY60685.1"/>
    <property type="molecule type" value="Genomic_DNA"/>
</dbReference>
<dbReference type="SUPFAM" id="SSF56954">
    <property type="entry name" value="Outer membrane efflux proteins (OEP)"/>
    <property type="match status" value="1"/>
</dbReference>
<dbReference type="InterPro" id="IPR003423">
    <property type="entry name" value="OMP_efflux"/>
</dbReference>
<evidence type="ECO:0000313" key="4">
    <source>
        <dbReference type="Proteomes" id="UP000006860"/>
    </source>
</evidence>
<dbReference type="InterPro" id="IPR010131">
    <property type="entry name" value="MdtP/NodT-like"/>
</dbReference>
<keyword evidence="3" id="KW-0449">Lipoprotein</keyword>
<proteinExistence type="inferred from homology"/>
<comment type="similarity">
    <text evidence="1">Belongs to the outer membrane factor (OMF) (TC 1.B.17) family.</text>
</comment>
<reference evidence="4" key="1">
    <citation type="submission" date="2011-02" db="EMBL/GenBank/DDBJ databases">
        <title>The complete genome of Planctomyces brasiliensis DSM 5305.</title>
        <authorList>
            <person name="Lucas S."/>
            <person name="Copeland A."/>
            <person name="Lapidus A."/>
            <person name="Bruce D."/>
            <person name="Goodwin L."/>
            <person name="Pitluck S."/>
            <person name="Kyrpides N."/>
            <person name="Mavromatis K."/>
            <person name="Pagani I."/>
            <person name="Ivanova N."/>
            <person name="Ovchinnikova G."/>
            <person name="Lu M."/>
            <person name="Detter J.C."/>
            <person name="Han C."/>
            <person name="Land M."/>
            <person name="Hauser L."/>
            <person name="Markowitz V."/>
            <person name="Cheng J.-F."/>
            <person name="Hugenholtz P."/>
            <person name="Woyke T."/>
            <person name="Wu D."/>
            <person name="Tindall B."/>
            <person name="Pomrenke H.G."/>
            <person name="Brambilla E."/>
            <person name="Klenk H.-P."/>
            <person name="Eisen J.A."/>
        </authorList>
    </citation>
    <scope>NUCLEOTIDE SEQUENCE [LARGE SCALE GENOMIC DNA]</scope>
    <source>
        <strain evidence="4">ATCC 49424 / DSM 5305 / JCM 21570 / NBRC 103401 / IFAM 1448</strain>
    </source>
</reference>
<evidence type="ECO:0000256" key="2">
    <source>
        <dbReference type="SAM" id="Coils"/>
    </source>
</evidence>
<dbReference type="GO" id="GO:0015562">
    <property type="term" value="F:efflux transmembrane transporter activity"/>
    <property type="evidence" value="ECO:0007669"/>
    <property type="project" value="InterPro"/>
</dbReference>
<dbReference type="Gene3D" id="1.20.1600.10">
    <property type="entry name" value="Outer membrane efflux proteins (OEP)"/>
    <property type="match status" value="1"/>
</dbReference>
<evidence type="ECO:0000313" key="3">
    <source>
        <dbReference type="EMBL" id="ADY60685.1"/>
    </source>
</evidence>
<dbReference type="Pfam" id="PF02321">
    <property type="entry name" value="OEP"/>
    <property type="match status" value="2"/>
</dbReference>
<dbReference type="KEGG" id="pbs:Plabr_3088"/>
<evidence type="ECO:0000256" key="1">
    <source>
        <dbReference type="ARBA" id="ARBA00007613"/>
    </source>
</evidence>
<feature type="coiled-coil region" evidence="2">
    <location>
        <begin position="437"/>
        <end position="471"/>
    </location>
</feature>